<dbReference type="VEuPathDB" id="FungiDB:I303_05893"/>
<dbReference type="Proteomes" id="UP000078595">
    <property type="component" value="Chromosome 7"/>
</dbReference>
<feature type="compositionally biased region" description="Polar residues" evidence="1">
    <location>
        <begin position="1250"/>
        <end position="1274"/>
    </location>
</feature>
<feature type="compositionally biased region" description="Low complexity" evidence="1">
    <location>
        <begin position="776"/>
        <end position="785"/>
    </location>
</feature>
<feature type="compositionally biased region" description="Basic and acidic residues" evidence="1">
    <location>
        <begin position="29"/>
        <end position="38"/>
    </location>
</feature>
<feature type="compositionally biased region" description="Basic and acidic residues" evidence="1">
    <location>
        <begin position="389"/>
        <end position="407"/>
    </location>
</feature>
<feature type="compositionally biased region" description="Polar residues" evidence="1">
    <location>
        <begin position="801"/>
        <end position="814"/>
    </location>
</feature>
<feature type="compositionally biased region" description="Basic and acidic residues" evidence="1">
    <location>
        <begin position="359"/>
        <end position="377"/>
    </location>
</feature>
<feature type="compositionally biased region" description="Basic residues" evidence="1">
    <location>
        <begin position="378"/>
        <end position="388"/>
    </location>
</feature>
<feature type="compositionally biased region" description="Low complexity" evidence="1">
    <location>
        <begin position="932"/>
        <end position="947"/>
    </location>
</feature>
<evidence type="ECO:0000313" key="2">
    <source>
        <dbReference type="EMBL" id="OBR83613.1"/>
    </source>
</evidence>
<feature type="region of interest" description="Disordered" evidence="1">
    <location>
        <begin position="602"/>
        <end position="668"/>
    </location>
</feature>
<feature type="region of interest" description="Disordered" evidence="1">
    <location>
        <begin position="1"/>
        <end position="329"/>
    </location>
</feature>
<accession>A0A1A6A0P0</accession>
<feature type="compositionally biased region" description="Polar residues" evidence="1">
    <location>
        <begin position="189"/>
        <end position="206"/>
    </location>
</feature>
<name>A0A1A6A0P0_9TREE</name>
<feature type="compositionally biased region" description="Pro residues" evidence="1">
    <location>
        <begin position="894"/>
        <end position="906"/>
    </location>
</feature>
<evidence type="ECO:0000313" key="3">
    <source>
        <dbReference type="EMBL" id="WWC63272.1"/>
    </source>
</evidence>
<feature type="compositionally biased region" description="Low complexity" evidence="1">
    <location>
        <begin position="1169"/>
        <end position="1182"/>
    </location>
</feature>
<sequence length="1759" mass="189242">MGLFSRFKSSPSASTSSPTASASTSISKRNRELNHNHNESINQSTSSKGSARPTTPTSSTHLTTHTPQIESPSGSTSASTSKLVRPSIPPPSPSNNSIASRLRWKKGKGKEKDQGQGAGRSPLHTSSELPAVDTQAPDQDQDPIGGIPYESSRPLHIPTQPRTTSLPNTPQSTSRRLPEGKGKQRRRSTLLSFDDPSSTSPLSNTRPLAADSFAPPQPPEQIHPDAQGEEEHILDQDDDLNGSPSSANRKNRIASGQFRQVGGILGQWDFEVDSGSKGSSPPEKWLKRQSNPPPIPIPAIQEPATSQKTEPPKMNDSANEGLTPSVTNESIVFVNKEDLLSEVEGDVSQISTTHGSSNGHDDDGNRVEILESAEKKTKFWKRPRRSSKSHTDEVERSHSPTPRRDSRNATSLDLTNDRPSVDINQPIPRQPRPPQLRRPSSSFFHNPFNRSASRTSLAIDYENSKPADDGSFQLKGFRHVSGMMEVEGAGELENYLAHVRKDPRSSISSADLLTSPVIGNHEFPSPSSQTQKDMPSPPSSYALAHPPPVPLSRPASVAHSLGSATGEEFMTANKVSVAAFRKGIRRPSENLVTMSDIGHGAMTPRYASGQHSPLHHATDDEDDDDVPLGMIKGKDLRREKSSQSLSNMRDSNNVSPAIQSTPANNSRRPSTMFYQIERQPSPAITADQKASAHSAIKLTPEQNTSQSPSLASKQPTQDVKFKPGPNATPNISRRASPALTPGQEIARKSSPNPTLTFTVHRQKQGHQRNGGGSAGSGFVVKSGKSSRGDLKPQEASGGNTGSALNSPSVSGASTPNPPPGAKSPGQANDASFVTSPEEIEPIDGYFSHLAPFINDEPARPVHSTHSTPSSVSVSRGTPNIPLDRQGDNASPARAPGPPVAPLPLPEPGDASPGQLNLPLPPDKMPDTPPKQPTDLPATAAAPDSLSPNARKKLSLLQEPMKIISGLWHPPSTIEETFDPAFVLSSMDALGGNSENSTPANSQQRTITNTHAETDLDERVRSPLAERLAGIAYMSASNNNEKYPVQAIQPTSDHLPDNHIERLQEDHTIPQRPKANQEFSSSFARAKARKVPKDDSTESEDETESESTSAAESSGMTPRSKAQAKPIVGVSSNAGARKSKMNSPITATGERQVPLGPRKPSTGSNRKRVSSMYSSLGSSMTMSNINDTLKQPHEDDDRPLGRLGKSPSVSDLATSASLNTPARRDMPNAPRPKTLIELGPVVQPLKDLSTDHSTSPTSMTSFRPQLRSRGQSRNHAQAQAQASTSSSQDSQRQPMTSRQSPPTSQHPPSSRHPPPQPPSSSSQQQQRPRAPVPTRTTSEEKPKNPNSNSRSSPSPNPTAHRAIKRSPAQTLIKLPENEIGHRKTASPDSSRSGTTGGTGGSVNYQPMTPKDPDVRKLQEIQSQLPLPLVNVKKGPTNTDRNNEYDGKQISREPGPIQGQDRRQRSHSSMGQNQNKWNTSINMGMGMGMGYNSNPTQNQNHMMGMGMMPPMGMGGMDPEAMRNMMKQQWQMQFMAAAYRASEEEWERQSCVSGQTNHTLPASFGQASQMPNMGWGIGVMGQYPNPMAVYGNPQAQAMFPSQPYGYPIPPPSPSAGSTLGLGLNPQGGGGMYSYGTNMGAQSVFGGEFGPPPITPSQRFMGNQAQLQPPLPANTSNQPTSNRGRNRRDSSSLSQSVYIPSNLSTSQNSPPPPSSWGRRSAYGSGDWSDINNSNRSNTERQNLQPPGQSGQNRRARPSSQFAN</sequence>
<feature type="compositionally biased region" description="Pro residues" evidence="1">
    <location>
        <begin position="918"/>
        <end position="931"/>
    </location>
</feature>
<dbReference type="RefSeq" id="XP_018261455.1">
    <property type="nucleotide sequence ID" value="XM_018409183.1"/>
</dbReference>
<feature type="compositionally biased region" description="Basic and acidic residues" evidence="1">
    <location>
        <begin position="1189"/>
        <end position="1199"/>
    </location>
</feature>
<organism evidence="2">
    <name type="scientific">Kwoniella dejecticola CBS 10117</name>
    <dbReference type="NCBI Taxonomy" id="1296121"/>
    <lineage>
        <taxon>Eukaryota</taxon>
        <taxon>Fungi</taxon>
        <taxon>Dikarya</taxon>
        <taxon>Basidiomycota</taxon>
        <taxon>Agaricomycotina</taxon>
        <taxon>Tremellomycetes</taxon>
        <taxon>Tremellales</taxon>
        <taxon>Cryptococcaceae</taxon>
        <taxon>Kwoniella</taxon>
    </lineage>
</organism>
<feature type="compositionally biased region" description="Polar residues" evidence="1">
    <location>
        <begin position="642"/>
        <end position="668"/>
    </location>
</feature>
<feature type="compositionally biased region" description="Low complexity" evidence="1">
    <location>
        <begin position="1318"/>
        <end position="1335"/>
    </location>
</feature>
<feature type="region of interest" description="Disordered" evidence="1">
    <location>
        <begin position="517"/>
        <end position="558"/>
    </location>
</feature>
<feature type="region of interest" description="Disordered" evidence="1">
    <location>
        <begin position="1640"/>
        <end position="1759"/>
    </location>
</feature>
<reference evidence="3" key="2">
    <citation type="submission" date="2013-07" db="EMBL/GenBank/DDBJ databases">
        <authorList>
            <consortium name="The Broad Institute Genome Sequencing Platform"/>
            <person name="Cuomo C."/>
            <person name="Litvintseva A."/>
            <person name="Chen Y."/>
            <person name="Heitman J."/>
            <person name="Sun S."/>
            <person name="Springer D."/>
            <person name="Dromer F."/>
            <person name="Young S.K."/>
            <person name="Zeng Q."/>
            <person name="Gargeya S."/>
            <person name="Fitzgerald M."/>
            <person name="Abouelleil A."/>
            <person name="Alvarado L."/>
            <person name="Berlin A.M."/>
            <person name="Chapman S.B."/>
            <person name="Dewar J."/>
            <person name="Goldberg J."/>
            <person name="Griggs A."/>
            <person name="Gujja S."/>
            <person name="Hansen M."/>
            <person name="Howarth C."/>
            <person name="Imamovic A."/>
            <person name="Larimer J."/>
            <person name="McCowan C."/>
            <person name="Murphy C."/>
            <person name="Pearson M."/>
            <person name="Priest M."/>
            <person name="Roberts A."/>
            <person name="Saif S."/>
            <person name="Shea T."/>
            <person name="Sykes S."/>
            <person name="Wortman J."/>
            <person name="Nusbaum C."/>
            <person name="Birren B."/>
        </authorList>
    </citation>
    <scope>NUCLEOTIDE SEQUENCE</scope>
    <source>
        <strain evidence="3">CBS 10117</strain>
    </source>
</reference>
<reference evidence="3" key="3">
    <citation type="submission" date="2024-02" db="EMBL/GenBank/DDBJ databases">
        <title>Comparative genomics of Cryptococcus and Kwoniella reveals pathogenesis evolution and contrasting modes of karyotype evolution via chromosome fusion or intercentromeric recombination.</title>
        <authorList>
            <person name="Coelho M.A."/>
            <person name="David-Palma M."/>
            <person name="Shea T."/>
            <person name="Bowers K."/>
            <person name="McGinley-Smith S."/>
            <person name="Mohammad A.W."/>
            <person name="Gnirke A."/>
            <person name="Yurkov A.M."/>
            <person name="Nowrousian M."/>
            <person name="Sun S."/>
            <person name="Cuomo C.A."/>
            <person name="Heitman J."/>
        </authorList>
    </citation>
    <scope>NUCLEOTIDE SEQUENCE</scope>
    <source>
        <strain evidence="3">CBS 10117</strain>
    </source>
</reference>
<proteinExistence type="predicted"/>
<feature type="compositionally biased region" description="Polar residues" evidence="1">
    <location>
        <begin position="39"/>
        <end position="49"/>
    </location>
</feature>
<feature type="compositionally biased region" description="Polar residues" evidence="1">
    <location>
        <begin position="1725"/>
        <end position="1759"/>
    </location>
</feature>
<feature type="compositionally biased region" description="Polar residues" evidence="1">
    <location>
        <begin position="992"/>
        <end position="1010"/>
    </location>
</feature>
<feature type="compositionally biased region" description="Basic and acidic residues" evidence="1">
    <location>
        <begin position="1439"/>
        <end position="1449"/>
    </location>
</feature>
<feature type="region of interest" description="Disordered" evidence="1">
    <location>
        <begin position="992"/>
        <end position="1019"/>
    </location>
</feature>
<gene>
    <name evidence="2" type="ORF">I303_05893</name>
    <name evidence="3" type="ORF">I303_105872</name>
</gene>
<evidence type="ECO:0000313" key="4">
    <source>
        <dbReference type="Proteomes" id="UP000078595"/>
    </source>
</evidence>
<dbReference type="GeneID" id="28969592"/>
<feature type="compositionally biased region" description="Low complexity" evidence="1">
    <location>
        <begin position="860"/>
        <end position="874"/>
    </location>
</feature>
<feature type="compositionally biased region" description="Polar residues" evidence="1">
    <location>
        <begin position="1652"/>
        <end position="1676"/>
    </location>
</feature>
<feature type="compositionally biased region" description="Low complexity" evidence="1">
    <location>
        <begin position="1275"/>
        <end position="1307"/>
    </location>
</feature>
<feature type="compositionally biased region" description="Low complexity" evidence="1">
    <location>
        <begin position="1343"/>
        <end position="1352"/>
    </location>
</feature>
<feature type="compositionally biased region" description="Polar residues" evidence="1">
    <location>
        <begin position="1206"/>
        <end position="1219"/>
    </location>
</feature>
<feature type="compositionally biased region" description="Polar residues" evidence="1">
    <location>
        <begin position="348"/>
        <end position="358"/>
    </location>
</feature>
<dbReference type="KEGG" id="kdj:28969592"/>
<keyword evidence="4" id="KW-1185">Reference proteome</keyword>
<feature type="compositionally biased region" description="Low complexity" evidence="1">
    <location>
        <begin position="53"/>
        <end position="81"/>
    </location>
</feature>
<protein>
    <submittedName>
        <fullName evidence="2">Uncharacterized protein</fullName>
    </submittedName>
</protein>
<feature type="region of interest" description="Disordered" evidence="1">
    <location>
        <begin position="682"/>
        <end position="839"/>
    </location>
</feature>
<feature type="compositionally biased region" description="Polar residues" evidence="1">
    <location>
        <begin position="1465"/>
        <end position="1476"/>
    </location>
</feature>
<feature type="region of interest" description="Disordered" evidence="1">
    <location>
        <begin position="344"/>
        <end position="449"/>
    </location>
</feature>
<feature type="compositionally biased region" description="Polar residues" evidence="1">
    <location>
        <begin position="825"/>
        <end position="834"/>
    </location>
</feature>
<feature type="compositionally biased region" description="Polar residues" evidence="1">
    <location>
        <begin position="749"/>
        <end position="759"/>
    </location>
</feature>
<dbReference type="EMBL" id="CP144536">
    <property type="protein sequence ID" value="WWC63272.1"/>
    <property type="molecule type" value="Genomic_DNA"/>
</dbReference>
<feature type="compositionally biased region" description="Polar residues" evidence="1">
    <location>
        <begin position="700"/>
        <end position="717"/>
    </location>
</feature>
<feature type="compositionally biased region" description="Low complexity" evidence="1">
    <location>
        <begin position="9"/>
        <end position="25"/>
    </location>
</feature>
<feature type="compositionally biased region" description="Polar residues" evidence="1">
    <location>
        <begin position="160"/>
        <end position="175"/>
    </location>
</feature>
<feature type="region of interest" description="Disordered" evidence="1">
    <location>
        <begin position="855"/>
        <end position="950"/>
    </location>
</feature>
<feature type="compositionally biased region" description="Basic and acidic residues" evidence="1">
    <location>
        <begin position="632"/>
        <end position="641"/>
    </location>
</feature>
<reference evidence="2" key="1">
    <citation type="submission" date="2013-07" db="EMBL/GenBank/DDBJ databases">
        <title>The Genome Sequence of Cryptococcus dejecticola CBS10117.</title>
        <authorList>
            <consortium name="The Broad Institute Genome Sequencing Platform"/>
            <person name="Cuomo C."/>
            <person name="Litvintseva A."/>
            <person name="Chen Y."/>
            <person name="Heitman J."/>
            <person name="Sun S."/>
            <person name="Springer D."/>
            <person name="Dromer F."/>
            <person name="Young S.K."/>
            <person name="Zeng Q."/>
            <person name="Gargeya S."/>
            <person name="Fitzgerald M."/>
            <person name="Abouelleil A."/>
            <person name="Alvarado L."/>
            <person name="Berlin A.M."/>
            <person name="Chapman S.B."/>
            <person name="Dewar J."/>
            <person name="Goldberg J."/>
            <person name="Griggs A."/>
            <person name="Gujja S."/>
            <person name="Hansen M."/>
            <person name="Howarth C."/>
            <person name="Imamovic A."/>
            <person name="Larimer J."/>
            <person name="McCowan C."/>
            <person name="Murphy C."/>
            <person name="Pearson M."/>
            <person name="Priest M."/>
            <person name="Roberts A."/>
            <person name="Saif S."/>
            <person name="Shea T."/>
            <person name="Sykes S."/>
            <person name="Wortman J."/>
            <person name="Nusbaum C."/>
            <person name="Birren B."/>
        </authorList>
    </citation>
    <scope>NUCLEOTIDE SEQUENCE [LARGE SCALE GENOMIC DNA]</scope>
    <source>
        <strain evidence="2">CBS 10117</strain>
    </source>
</reference>
<feature type="region of interest" description="Disordered" evidence="1">
    <location>
        <begin position="1065"/>
        <end position="1476"/>
    </location>
</feature>
<evidence type="ECO:0000256" key="1">
    <source>
        <dbReference type="SAM" id="MobiDB-lite"/>
    </source>
</evidence>
<dbReference type="EMBL" id="KI894033">
    <property type="protein sequence ID" value="OBR83613.1"/>
    <property type="molecule type" value="Genomic_DNA"/>
</dbReference>
<feature type="compositionally biased region" description="Polar residues" evidence="1">
    <location>
        <begin position="316"/>
        <end position="329"/>
    </location>
</feature>
<dbReference type="OrthoDB" id="2564946at2759"/>